<gene>
    <name evidence="1" type="ORF">E1295_47335</name>
</gene>
<name>A0A4R5E3V9_9ACTN</name>
<keyword evidence="2" id="KW-1185">Reference proteome</keyword>
<evidence type="ECO:0000313" key="2">
    <source>
        <dbReference type="Proteomes" id="UP000295136"/>
    </source>
</evidence>
<accession>A0A4R5E3V9</accession>
<comment type="caution">
    <text evidence="1">The sequence shown here is derived from an EMBL/GenBank/DDBJ whole genome shotgun (WGS) entry which is preliminary data.</text>
</comment>
<evidence type="ECO:0000313" key="1">
    <source>
        <dbReference type="EMBL" id="TDE20083.1"/>
    </source>
</evidence>
<proteinExistence type="predicted"/>
<dbReference type="Proteomes" id="UP000295136">
    <property type="component" value="Unassembled WGS sequence"/>
</dbReference>
<organism evidence="1 2">
    <name type="scientific">Nonomuraea mesophila</name>
    <dbReference type="NCBI Taxonomy" id="2530382"/>
    <lineage>
        <taxon>Bacteria</taxon>
        <taxon>Bacillati</taxon>
        <taxon>Actinomycetota</taxon>
        <taxon>Actinomycetes</taxon>
        <taxon>Streptosporangiales</taxon>
        <taxon>Streptosporangiaceae</taxon>
        <taxon>Nonomuraea</taxon>
    </lineage>
</organism>
<protein>
    <submittedName>
        <fullName evidence="1">Uncharacterized protein</fullName>
    </submittedName>
</protein>
<reference evidence="1 2" key="1">
    <citation type="submission" date="2019-03" db="EMBL/GenBank/DDBJ databases">
        <title>Draft genome sequences of novel Actinobacteria.</title>
        <authorList>
            <person name="Sahin N."/>
            <person name="Ay H."/>
            <person name="Saygin H."/>
        </authorList>
    </citation>
    <scope>NUCLEOTIDE SEQUENCE [LARGE SCALE GENOMIC DNA]</scope>
    <source>
        <strain evidence="1 2">6K102</strain>
    </source>
</reference>
<sequence length="194" mass="21824">MIIAFDDHPRFFDEEIPQPFFFEGVAAVVEVKAAINSGALKNVAKKASSFRKLQHQWVKIGITKNGNKMSADMPDQLAYTAAPPFALLGFESRMSACKVTEALSRFPSRLIDAAFLLKEPKSTAGSSSAWCVNYPNGSFRYRHFLGRQVATGWNHDHGDFALAAFLTWLVDTINYRQMPRGLMEPYWSEARKQV</sequence>
<dbReference type="AlphaFoldDB" id="A0A4R5E3V9"/>
<dbReference type="EMBL" id="SMLD01000320">
    <property type="protein sequence ID" value="TDE20083.1"/>
    <property type="molecule type" value="Genomic_DNA"/>
</dbReference>